<dbReference type="InterPro" id="IPR036942">
    <property type="entry name" value="Beta-barrel_TonB_sf"/>
</dbReference>
<dbReference type="GO" id="GO:0009279">
    <property type="term" value="C:cell outer membrane"/>
    <property type="evidence" value="ECO:0007669"/>
    <property type="project" value="UniProtKB-SubCell"/>
</dbReference>
<comment type="subcellular location">
    <subcellularLocation>
        <location evidence="1 8">Cell outer membrane</location>
        <topology evidence="1 8">Multi-pass membrane protein</topology>
    </subcellularLocation>
</comment>
<dbReference type="STRING" id="1349421.OI18_09495"/>
<feature type="domain" description="TonB-dependent receptor plug" evidence="11">
    <location>
        <begin position="96"/>
        <end position="182"/>
    </location>
</feature>
<evidence type="ECO:0000313" key="13">
    <source>
        <dbReference type="Proteomes" id="UP000031408"/>
    </source>
</evidence>
<evidence type="ECO:0000256" key="6">
    <source>
        <dbReference type="ARBA" id="ARBA00023136"/>
    </source>
</evidence>
<dbReference type="Pfam" id="PF07715">
    <property type="entry name" value="Plug"/>
    <property type="match status" value="1"/>
</dbReference>
<name>A0A0C1L3V6_9BACT</name>
<dbReference type="PROSITE" id="PS52016">
    <property type="entry name" value="TONB_DEPENDENT_REC_3"/>
    <property type="match status" value="1"/>
</dbReference>
<dbReference type="InterPro" id="IPR039426">
    <property type="entry name" value="TonB-dep_rcpt-like"/>
</dbReference>
<evidence type="ECO:0000256" key="3">
    <source>
        <dbReference type="ARBA" id="ARBA00022452"/>
    </source>
</evidence>
<gene>
    <name evidence="12" type="ORF">OI18_09495</name>
</gene>
<dbReference type="AlphaFoldDB" id="A0A0C1L3V6"/>
<dbReference type="Proteomes" id="UP000031408">
    <property type="component" value="Unassembled WGS sequence"/>
</dbReference>
<evidence type="ECO:0000256" key="4">
    <source>
        <dbReference type="ARBA" id="ARBA00022692"/>
    </source>
</evidence>
<evidence type="ECO:0000256" key="8">
    <source>
        <dbReference type="PROSITE-ProRule" id="PRU01360"/>
    </source>
</evidence>
<dbReference type="GO" id="GO:0033214">
    <property type="term" value="P:siderophore-iron import into cell"/>
    <property type="evidence" value="ECO:0007669"/>
    <property type="project" value="TreeGrafter"/>
</dbReference>
<accession>A0A0C1L3V6</accession>
<organism evidence="12 13">
    <name type="scientific">Flavihumibacter solisilvae</name>
    <dbReference type="NCBI Taxonomy" id="1349421"/>
    <lineage>
        <taxon>Bacteria</taxon>
        <taxon>Pseudomonadati</taxon>
        <taxon>Bacteroidota</taxon>
        <taxon>Chitinophagia</taxon>
        <taxon>Chitinophagales</taxon>
        <taxon>Chitinophagaceae</taxon>
        <taxon>Flavihumibacter</taxon>
    </lineage>
</organism>
<protein>
    <recommendedName>
        <fullName evidence="14">TonB-dependent receptor</fullName>
    </recommendedName>
</protein>
<keyword evidence="6 8" id="KW-0472">Membrane</keyword>
<dbReference type="EMBL" id="JSVC01000010">
    <property type="protein sequence ID" value="KIC94712.1"/>
    <property type="molecule type" value="Genomic_DNA"/>
</dbReference>
<comment type="caution">
    <text evidence="12">The sequence shown here is derived from an EMBL/GenBank/DDBJ whole genome shotgun (WGS) entry which is preliminary data.</text>
</comment>
<dbReference type="InterPro" id="IPR012910">
    <property type="entry name" value="Plug_dom"/>
</dbReference>
<keyword evidence="3 8" id="KW-1134">Transmembrane beta strand</keyword>
<keyword evidence="7 8" id="KW-0998">Cell outer membrane</keyword>
<dbReference type="PANTHER" id="PTHR30442:SF0">
    <property type="entry name" value="FE(3+) DICITRATE TRANSPORT PROTEIN FECA"/>
    <property type="match status" value="1"/>
</dbReference>
<evidence type="ECO:0000259" key="11">
    <source>
        <dbReference type="Pfam" id="PF07715"/>
    </source>
</evidence>
<evidence type="ECO:0000256" key="2">
    <source>
        <dbReference type="ARBA" id="ARBA00022448"/>
    </source>
</evidence>
<dbReference type="RefSeq" id="WP_039139362.1">
    <property type="nucleotide sequence ID" value="NZ_JSVC01000010.1"/>
</dbReference>
<keyword evidence="5 9" id="KW-0798">TonB box</keyword>
<evidence type="ECO:0008006" key="14">
    <source>
        <dbReference type="Google" id="ProtNLM"/>
    </source>
</evidence>
<dbReference type="OrthoDB" id="9758472at2"/>
<evidence type="ECO:0000256" key="1">
    <source>
        <dbReference type="ARBA" id="ARBA00004571"/>
    </source>
</evidence>
<dbReference type="Pfam" id="PF00593">
    <property type="entry name" value="TonB_dep_Rec_b-barrel"/>
    <property type="match status" value="1"/>
</dbReference>
<evidence type="ECO:0000256" key="7">
    <source>
        <dbReference type="ARBA" id="ARBA00023237"/>
    </source>
</evidence>
<keyword evidence="2 8" id="KW-0813">Transport</keyword>
<evidence type="ECO:0000259" key="10">
    <source>
        <dbReference type="Pfam" id="PF00593"/>
    </source>
</evidence>
<dbReference type="InterPro" id="IPR000531">
    <property type="entry name" value="Beta-barrel_TonB"/>
</dbReference>
<reference evidence="12 13" key="1">
    <citation type="submission" date="2014-11" db="EMBL/GenBank/DDBJ databases">
        <title>Genome sequence of Flavihumibacter solisilvae 3-3.</title>
        <authorList>
            <person name="Zhou G."/>
            <person name="Li M."/>
            <person name="Wang G."/>
        </authorList>
    </citation>
    <scope>NUCLEOTIDE SEQUENCE [LARGE SCALE GENOMIC DNA]</scope>
    <source>
        <strain evidence="12 13">3-3</strain>
    </source>
</reference>
<keyword evidence="13" id="KW-1185">Reference proteome</keyword>
<comment type="similarity">
    <text evidence="8 9">Belongs to the TonB-dependent receptor family.</text>
</comment>
<evidence type="ECO:0000256" key="5">
    <source>
        <dbReference type="ARBA" id="ARBA00023077"/>
    </source>
</evidence>
<evidence type="ECO:0000313" key="12">
    <source>
        <dbReference type="EMBL" id="KIC94712.1"/>
    </source>
</evidence>
<keyword evidence="4 8" id="KW-0812">Transmembrane</keyword>
<dbReference type="PANTHER" id="PTHR30442">
    <property type="entry name" value="IRON III DICITRATE TRANSPORT PROTEIN FECA"/>
    <property type="match status" value="1"/>
</dbReference>
<evidence type="ECO:0000256" key="9">
    <source>
        <dbReference type="RuleBase" id="RU003357"/>
    </source>
</evidence>
<sequence>MAQIKFSGLRVFSGGSGLPGLLIIVSALGLSKFCFAQDSGRRHADSLPYRSLDSVLVTADQRSSRLLPMPAVKGTYIYAGRKTETVRLDYLDANRVDNNPRQLFAKVPGIFVYENDGTGNQVNISARALTAHRSWEMNVRHNDVMTNSDLYGYPASHFNAPTESIERIELVRGSGSLQYGAQFGGMVNYVTKDADTTKRISFESSNSVGSYGLFSTYNAVGGKVNRLKYYSYVNYRKSDGYRDNSEYKYFAAHAHLEYQFSRDLSMRLEYNHMDYVNHINGGLNDVQFRQNPRQSTRNRNYYSPTIHLPSIRLDYSLGRNTQLNVIGSAVLGSRNSVQFIALSTVADTINAATGEYNPRQVDIDNYHSYSAEARVRHYYQWFGKTHAVVGGVRYINNNLGRHQLGKGTTGSDYDLSLTDPKWGRDMSFRTKNVSVFSENMLQLHRKLSFTAGFRFENGSTRMGGYIYNIDPVNIPVEIDHSFFLLGASMQYEAGKHIQVFANWSQAYRPVIFADIIPATTLNKIDPGIKDAYGNNAELGLRGTVGKRFRFDANIFLVDYKNRTGNVAVTDGSGATYLYKTNTGRSLAEGLEVYAELDLVGRKAGSRGSFGLSVFTSSSVMYARYRKGTVVVSGNNTDIKGNKVEAAPPFISRNGLQFKLKRLSSTLQYSYTAATYADPLNTETPNASGTVGRIPGYQLVDWNFTYRFEKFVTLRLLMNNIFNRQYFTQRPAFFPGPGGLYPSDGRSIIISAGINL</sequence>
<proteinExistence type="inferred from homology"/>
<dbReference type="SUPFAM" id="SSF56935">
    <property type="entry name" value="Porins"/>
    <property type="match status" value="1"/>
</dbReference>
<dbReference type="Gene3D" id="2.40.170.20">
    <property type="entry name" value="TonB-dependent receptor, beta-barrel domain"/>
    <property type="match status" value="1"/>
</dbReference>
<feature type="domain" description="TonB-dependent receptor-like beta-barrel" evidence="10">
    <location>
        <begin position="261"/>
        <end position="720"/>
    </location>
</feature>